<dbReference type="InterPro" id="IPR029068">
    <property type="entry name" value="Glyas_Bleomycin-R_OHBP_Dase"/>
</dbReference>
<dbReference type="InterPro" id="IPR045517">
    <property type="entry name" value="Glyoxalase_8"/>
</dbReference>
<proteinExistence type="predicted"/>
<dbReference type="AlphaFoldDB" id="A0A839NI06"/>
<dbReference type="Pfam" id="PF19581">
    <property type="entry name" value="Glyoxalase_7"/>
    <property type="match status" value="1"/>
</dbReference>
<name>A0A839NI06_9MICO</name>
<evidence type="ECO:0000256" key="1">
    <source>
        <dbReference type="ARBA" id="ARBA00023251"/>
    </source>
</evidence>
<accession>A0A839NI06</accession>
<dbReference type="Gene3D" id="3.10.180.10">
    <property type="entry name" value="2,3-Dihydroxybiphenyl 1,2-Dioxygenase, domain 1"/>
    <property type="match status" value="1"/>
</dbReference>
<dbReference type="InterPro" id="IPR000335">
    <property type="entry name" value="Bleomycin-R"/>
</dbReference>
<dbReference type="GO" id="GO:0046677">
    <property type="term" value="P:response to antibiotic"/>
    <property type="evidence" value="ECO:0007669"/>
    <property type="project" value="UniProtKB-KW"/>
</dbReference>
<evidence type="ECO:0000313" key="4">
    <source>
        <dbReference type="Proteomes" id="UP000559182"/>
    </source>
</evidence>
<dbReference type="Pfam" id="PF20066">
    <property type="entry name" value="Glyoxalase_8"/>
    <property type="match status" value="1"/>
</dbReference>
<protein>
    <recommendedName>
        <fullName evidence="2">Glyoxalase-related protein domain-containing protein</fullName>
    </recommendedName>
</protein>
<dbReference type="Proteomes" id="UP000559182">
    <property type="component" value="Unassembled WGS sequence"/>
</dbReference>
<evidence type="ECO:0000313" key="3">
    <source>
        <dbReference type="EMBL" id="MBB2894725.1"/>
    </source>
</evidence>
<keyword evidence="4" id="KW-1185">Reference proteome</keyword>
<evidence type="ECO:0000259" key="2">
    <source>
        <dbReference type="Pfam" id="PF20066"/>
    </source>
</evidence>
<keyword evidence="1" id="KW-0046">Antibiotic resistance</keyword>
<sequence length="177" mass="19972">MITIEEAKRLARELRGGPVSHSQVLEAAAHAAGFRDWNTFAALGRPNSAETETAHEQLVVPILRVFDHRLAREFYCEFLEFEWEWDQQYEPDLPVYAQVTRGAAALHLSEHHGDATPGSGVLIVEQDLADYHAKLLAKRHRNARPGIQHNPWGDTMTIADPFGNRLVFWQRTPAADA</sequence>
<reference evidence="3 4" key="1">
    <citation type="submission" date="2020-08" db="EMBL/GenBank/DDBJ databases">
        <title>Sequencing the genomes of 1000 actinobacteria strains.</title>
        <authorList>
            <person name="Klenk H.-P."/>
        </authorList>
    </citation>
    <scope>NUCLEOTIDE SEQUENCE [LARGE SCALE GENOMIC DNA]</scope>
    <source>
        <strain evidence="3 4">DSM 105369</strain>
    </source>
</reference>
<dbReference type="SUPFAM" id="SSF54593">
    <property type="entry name" value="Glyoxalase/Bleomycin resistance protein/Dihydroxybiphenyl dioxygenase"/>
    <property type="match status" value="1"/>
</dbReference>
<gene>
    <name evidence="3" type="ORF">FHU39_004776</name>
</gene>
<organism evidence="3 4">
    <name type="scientific">Flexivirga oryzae</name>
    <dbReference type="NCBI Taxonomy" id="1794944"/>
    <lineage>
        <taxon>Bacteria</taxon>
        <taxon>Bacillati</taxon>
        <taxon>Actinomycetota</taxon>
        <taxon>Actinomycetes</taxon>
        <taxon>Micrococcales</taxon>
        <taxon>Dermacoccaceae</taxon>
        <taxon>Flexivirga</taxon>
    </lineage>
</organism>
<dbReference type="RefSeq" id="WP_183323155.1">
    <property type="nucleotide sequence ID" value="NZ_JACHVQ010000007.1"/>
</dbReference>
<dbReference type="EMBL" id="JACHVQ010000007">
    <property type="protein sequence ID" value="MBB2894725.1"/>
    <property type="molecule type" value="Genomic_DNA"/>
</dbReference>
<feature type="domain" description="Glyoxalase-related protein" evidence="2">
    <location>
        <begin position="6"/>
        <end position="45"/>
    </location>
</feature>
<comment type="caution">
    <text evidence="3">The sequence shown here is derived from an EMBL/GenBank/DDBJ whole genome shotgun (WGS) entry which is preliminary data.</text>
</comment>